<feature type="domain" description="ABC transporter substrate-binding protein PnrA-like" evidence="8">
    <location>
        <begin position="34"/>
        <end position="330"/>
    </location>
</feature>
<gene>
    <name evidence="9" type="ORF">Cflav_PD0509</name>
</gene>
<dbReference type="OrthoDB" id="9769871at2"/>
<keyword evidence="3" id="KW-1003">Cell membrane</keyword>
<evidence type="ECO:0000256" key="5">
    <source>
        <dbReference type="ARBA" id="ARBA00023136"/>
    </source>
</evidence>
<dbReference type="Proteomes" id="UP000003688">
    <property type="component" value="Unassembled WGS sequence"/>
</dbReference>
<evidence type="ECO:0000313" key="10">
    <source>
        <dbReference type="Proteomes" id="UP000003688"/>
    </source>
</evidence>
<keyword evidence="10" id="KW-1185">Reference proteome</keyword>
<comment type="caution">
    <text evidence="9">The sequence shown here is derived from an EMBL/GenBank/DDBJ whole genome shotgun (WGS) entry which is preliminary data.</text>
</comment>
<evidence type="ECO:0000259" key="8">
    <source>
        <dbReference type="Pfam" id="PF02608"/>
    </source>
</evidence>
<organism evidence="9 10">
    <name type="scientific">Pedosphaera parvula (strain Ellin514)</name>
    <dbReference type="NCBI Taxonomy" id="320771"/>
    <lineage>
        <taxon>Bacteria</taxon>
        <taxon>Pseudomonadati</taxon>
        <taxon>Verrucomicrobiota</taxon>
        <taxon>Pedosphaerae</taxon>
        <taxon>Pedosphaerales</taxon>
        <taxon>Pedosphaeraceae</taxon>
        <taxon>Pedosphaera</taxon>
    </lineage>
</organism>
<name>B9XRR0_PEDPL</name>
<dbReference type="STRING" id="320771.Cflav_PD0509"/>
<dbReference type="AlphaFoldDB" id="B9XRR0"/>
<reference evidence="9 10" key="1">
    <citation type="journal article" date="2011" name="J. Bacteriol.">
        <title>Genome sequence of 'Pedosphaera parvula' Ellin514, an aerobic Verrucomicrobial isolate from pasture soil.</title>
        <authorList>
            <person name="Kant R."/>
            <person name="van Passel M.W."/>
            <person name="Sangwan P."/>
            <person name="Palva A."/>
            <person name="Lucas S."/>
            <person name="Copeland A."/>
            <person name="Lapidus A."/>
            <person name="Glavina Del Rio T."/>
            <person name="Dalin E."/>
            <person name="Tice H."/>
            <person name="Bruce D."/>
            <person name="Goodwin L."/>
            <person name="Pitluck S."/>
            <person name="Chertkov O."/>
            <person name="Larimer F.W."/>
            <person name="Land M.L."/>
            <person name="Hauser L."/>
            <person name="Brettin T.S."/>
            <person name="Detter J.C."/>
            <person name="Han S."/>
            <person name="de Vos W.M."/>
            <person name="Janssen P.H."/>
            <person name="Smidt H."/>
        </authorList>
    </citation>
    <scope>NUCLEOTIDE SEQUENCE [LARGE SCALE GENOMIC DNA]</scope>
    <source>
        <strain evidence="9 10">Ellin514</strain>
    </source>
</reference>
<dbReference type="PANTHER" id="PTHR34296">
    <property type="entry name" value="TRANSCRIPTIONAL ACTIVATOR PROTEIN MED"/>
    <property type="match status" value="1"/>
</dbReference>
<feature type="signal peptide" evidence="7">
    <location>
        <begin position="1"/>
        <end position="29"/>
    </location>
</feature>
<dbReference type="PANTHER" id="PTHR34296:SF2">
    <property type="entry name" value="ABC TRANSPORTER GUANOSINE-BINDING PROTEIN NUPN"/>
    <property type="match status" value="1"/>
</dbReference>
<evidence type="ECO:0000256" key="2">
    <source>
        <dbReference type="ARBA" id="ARBA00008610"/>
    </source>
</evidence>
<comment type="similarity">
    <text evidence="2">Belongs to the BMP lipoprotein family.</text>
</comment>
<accession>B9XRR0</accession>
<dbReference type="Gene3D" id="3.40.50.2300">
    <property type="match status" value="2"/>
</dbReference>
<dbReference type="RefSeq" id="WP_007418493.1">
    <property type="nucleotide sequence ID" value="NZ_ABOX02000067.1"/>
</dbReference>
<evidence type="ECO:0000256" key="4">
    <source>
        <dbReference type="ARBA" id="ARBA00022729"/>
    </source>
</evidence>
<dbReference type="InterPro" id="IPR028082">
    <property type="entry name" value="Peripla_BP_I"/>
</dbReference>
<dbReference type="InterPro" id="IPR050957">
    <property type="entry name" value="BMP_lipoprotein"/>
</dbReference>
<sequence precursor="true">MQRFFTQSLKWRAFAMFLFLAGLVFSTPAADFKVGLVLDRGGKDDKSFNSSAYEGANQAKKKLGIFLKYVEATDDNAFEPLLRAFAQRDFDLIIGIGFAQKEAIKKVAAQFPQKHFAIIDAEVDAPNVRSLVFEEHEGAYLIGAIAAMTSKSGKIGFVGGMDIPLIRRFSMAYEAGAKKINPQINVLANFVGVTSEAWNNPPKGKELAVSQYDAGIDIIFAAAGASGLGVFDAAEEKKKFAIGVDANQNWTKPGLILTSMLKRVDEAVASTIEESKAGHFTGGIKRFGLANKGIDYSVDQYNEKILPESVRKRADDIKAEIIAGKIVVPDFYKKK</sequence>
<dbReference type="CDD" id="cd06354">
    <property type="entry name" value="PBP1_PrnA-like"/>
    <property type="match status" value="1"/>
</dbReference>
<evidence type="ECO:0000313" key="9">
    <source>
        <dbReference type="EMBL" id="EEF57475.1"/>
    </source>
</evidence>
<keyword evidence="6 9" id="KW-0449">Lipoprotein</keyword>
<dbReference type="InterPro" id="IPR003760">
    <property type="entry name" value="PnrA-like"/>
</dbReference>
<comment type="subcellular location">
    <subcellularLocation>
        <location evidence="1">Cell membrane</location>
        <topology evidence="1">Lipid-anchor</topology>
    </subcellularLocation>
</comment>
<dbReference type="EMBL" id="ABOX02000067">
    <property type="protein sequence ID" value="EEF57475.1"/>
    <property type="molecule type" value="Genomic_DNA"/>
</dbReference>
<evidence type="ECO:0000256" key="1">
    <source>
        <dbReference type="ARBA" id="ARBA00004193"/>
    </source>
</evidence>
<dbReference type="GO" id="GO:0005886">
    <property type="term" value="C:plasma membrane"/>
    <property type="evidence" value="ECO:0007669"/>
    <property type="project" value="UniProtKB-SubCell"/>
</dbReference>
<proteinExistence type="inferred from homology"/>
<keyword evidence="5" id="KW-0472">Membrane</keyword>
<dbReference type="Pfam" id="PF02608">
    <property type="entry name" value="Bmp"/>
    <property type="match status" value="1"/>
</dbReference>
<protein>
    <submittedName>
        <fullName evidence="9">Basic membrane lipoprotein</fullName>
    </submittedName>
</protein>
<feature type="chain" id="PRO_5002893201" evidence="7">
    <location>
        <begin position="30"/>
        <end position="335"/>
    </location>
</feature>
<evidence type="ECO:0000256" key="3">
    <source>
        <dbReference type="ARBA" id="ARBA00022475"/>
    </source>
</evidence>
<dbReference type="SUPFAM" id="SSF53822">
    <property type="entry name" value="Periplasmic binding protein-like I"/>
    <property type="match status" value="1"/>
</dbReference>
<keyword evidence="4 7" id="KW-0732">Signal</keyword>
<evidence type="ECO:0000256" key="6">
    <source>
        <dbReference type="ARBA" id="ARBA00023288"/>
    </source>
</evidence>
<evidence type="ECO:0000256" key="7">
    <source>
        <dbReference type="SAM" id="SignalP"/>
    </source>
</evidence>